<sequence>MYTLCRFMREEKAPAVRLEPWGGRFLRRRGGVDLEVADVLPDVRALQSDHAVQLSVEGELAEKLDAVEAVC</sequence>
<organism evidence="1 2">
    <name type="scientific">Enterococcus faecium</name>
    <name type="common">Streptococcus faecium</name>
    <dbReference type="NCBI Taxonomy" id="1352"/>
    <lineage>
        <taxon>Bacteria</taxon>
        <taxon>Bacillati</taxon>
        <taxon>Bacillota</taxon>
        <taxon>Bacilli</taxon>
        <taxon>Lactobacillales</taxon>
        <taxon>Enterococcaceae</taxon>
        <taxon>Enterococcus</taxon>
    </lineage>
</organism>
<evidence type="ECO:0000313" key="2">
    <source>
        <dbReference type="Proteomes" id="UP000183509"/>
    </source>
</evidence>
<name>A0ABD7LPX1_ENTFC</name>
<reference evidence="1 2" key="1">
    <citation type="submission" date="2016-04" db="EMBL/GenBank/DDBJ databases">
        <authorList>
            <person name="Millard A."/>
        </authorList>
    </citation>
    <scope>NUCLEOTIDE SEQUENCE [LARGE SCALE GENOMIC DNA]</scope>
    <source>
        <strain evidence="1">Isolate 22</strain>
    </source>
</reference>
<accession>A0ABD7LPX1</accession>
<comment type="caution">
    <text evidence="1">The sequence shown here is derived from an EMBL/GenBank/DDBJ whole genome shotgun (WGS) entry which is preliminary data.</text>
</comment>
<dbReference type="Proteomes" id="UP000183509">
    <property type="component" value="Unassembled WGS sequence"/>
</dbReference>
<evidence type="ECO:0000313" key="1">
    <source>
        <dbReference type="EMBL" id="SAM54267.1"/>
    </source>
</evidence>
<gene>
    <name evidence="1" type="ORF">DTPHA_603026</name>
</gene>
<proteinExistence type="predicted"/>
<dbReference type="EMBL" id="FKLM01000127">
    <property type="protein sequence ID" value="SAM54267.1"/>
    <property type="molecule type" value="Genomic_DNA"/>
</dbReference>
<dbReference type="AlphaFoldDB" id="A0ABD7LPX1"/>
<protein>
    <submittedName>
        <fullName evidence="1">Uncharacterized protein</fullName>
    </submittedName>
</protein>